<feature type="compositionally biased region" description="Polar residues" evidence="1">
    <location>
        <begin position="40"/>
        <end position="51"/>
    </location>
</feature>
<evidence type="ECO:0000256" key="1">
    <source>
        <dbReference type="SAM" id="MobiDB-lite"/>
    </source>
</evidence>
<organism evidence="2 3">
    <name type="scientific">Nonomuraea phyllanthi</name>
    <dbReference type="NCBI Taxonomy" id="2219224"/>
    <lineage>
        <taxon>Bacteria</taxon>
        <taxon>Bacillati</taxon>
        <taxon>Actinomycetota</taxon>
        <taxon>Actinomycetes</taxon>
        <taxon>Streptosporangiales</taxon>
        <taxon>Streptosporangiaceae</taxon>
        <taxon>Nonomuraea</taxon>
    </lineage>
</organism>
<dbReference type="Proteomes" id="UP000312512">
    <property type="component" value="Unassembled WGS sequence"/>
</dbReference>
<dbReference type="EMBL" id="VDLX02000001">
    <property type="protein sequence ID" value="KAB8197795.1"/>
    <property type="molecule type" value="Genomic_DNA"/>
</dbReference>
<keyword evidence="3" id="KW-1185">Reference proteome</keyword>
<sequence length="61" mass="6192">MRNFSPRVTKLLFGVLIVVGSLLAAAGVVFATPEAAPAVQQVSCPTSSPPQASGGPVTELR</sequence>
<accession>A0A5P9YKD1</accession>
<dbReference type="RefSeq" id="WP_139628542.1">
    <property type="nucleotide sequence ID" value="NZ_CP045572.1"/>
</dbReference>
<gene>
    <name evidence="2" type="ORF">FH608_004535</name>
</gene>
<feature type="region of interest" description="Disordered" evidence="1">
    <location>
        <begin position="40"/>
        <end position="61"/>
    </location>
</feature>
<evidence type="ECO:0000313" key="3">
    <source>
        <dbReference type="Proteomes" id="UP000312512"/>
    </source>
</evidence>
<evidence type="ECO:0000313" key="2">
    <source>
        <dbReference type="EMBL" id="KAB8197795.1"/>
    </source>
</evidence>
<proteinExistence type="predicted"/>
<reference evidence="2 3" key="1">
    <citation type="submission" date="2019-10" db="EMBL/GenBank/DDBJ databases">
        <title>Nonomuraea sp. nov., isolated from Phyllanthus amarus.</title>
        <authorList>
            <person name="Klykleung N."/>
            <person name="Tanasupawat S."/>
        </authorList>
    </citation>
    <scope>NUCLEOTIDE SEQUENCE [LARGE SCALE GENOMIC DNA]</scope>
    <source>
        <strain evidence="2 3">PA1-10</strain>
    </source>
</reference>
<protein>
    <submittedName>
        <fullName evidence="2">Uncharacterized protein</fullName>
    </submittedName>
</protein>
<name>A0A5C4WY52_9ACTN</name>
<comment type="caution">
    <text evidence="2">The sequence shown here is derived from an EMBL/GenBank/DDBJ whole genome shotgun (WGS) entry which is preliminary data.</text>
</comment>
<accession>A0A5C4WY52</accession>
<dbReference type="AlphaFoldDB" id="A0A5C4WY52"/>